<evidence type="ECO:0000256" key="3">
    <source>
        <dbReference type="SAM" id="SignalP"/>
    </source>
</evidence>
<keyword evidence="5" id="KW-0418">Kinase</keyword>
<evidence type="ECO:0000259" key="4">
    <source>
        <dbReference type="Pfam" id="PF13947"/>
    </source>
</evidence>
<accession>A0A833RAK8</accession>
<dbReference type="EMBL" id="SWLB01000011">
    <property type="protein sequence ID" value="KAF3332721.1"/>
    <property type="molecule type" value="Genomic_DNA"/>
</dbReference>
<keyword evidence="6" id="KW-1185">Reference proteome</keyword>
<dbReference type="PANTHER" id="PTHR33138">
    <property type="entry name" value="OS01G0690200 PROTEIN"/>
    <property type="match status" value="1"/>
</dbReference>
<dbReference type="PANTHER" id="PTHR33138:SF59">
    <property type="entry name" value="LEAF RUST 10 DISEASE-RESISTANCE LOCUS RECEPTOR-LIKE PROTEIN KINASE-LIKE 1.2"/>
    <property type="match status" value="1"/>
</dbReference>
<keyword evidence="5" id="KW-0808">Transferase</keyword>
<proteinExistence type="predicted"/>
<dbReference type="GO" id="GO:0016020">
    <property type="term" value="C:membrane"/>
    <property type="evidence" value="ECO:0007669"/>
    <property type="project" value="UniProtKB-SubCell"/>
</dbReference>
<feature type="chain" id="PRO_5032740783" evidence="3">
    <location>
        <begin position="27"/>
        <end position="249"/>
    </location>
</feature>
<evidence type="ECO:0000256" key="1">
    <source>
        <dbReference type="ARBA" id="ARBA00004167"/>
    </source>
</evidence>
<dbReference type="GO" id="GO:0030247">
    <property type="term" value="F:polysaccharide binding"/>
    <property type="evidence" value="ECO:0007669"/>
    <property type="project" value="InterPro"/>
</dbReference>
<dbReference type="OrthoDB" id="685224at2759"/>
<reference evidence="5" key="1">
    <citation type="submission" date="2020-01" db="EMBL/GenBank/DDBJ databases">
        <title>Genome sequence of Kobresia littledalei, the first chromosome-level genome in the family Cyperaceae.</title>
        <authorList>
            <person name="Qu G."/>
        </authorList>
    </citation>
    <scope>NUCLEOTIDE SEQUENCE</scope>
    <source>
        <strain evidence="5">C.B.Clarke</strain>
        <tissue evidence="5">Leaf</tissue>
    </source>
</reference>
<dbReference type="Proteomes" id="UP000623129">
    <property type="component" value="Unassembled WGS sequence"/>
</dbReference>
<keyword evidence="2 3" id="KW-0732">Signal</keyword>
<evidence type="ECO:0000313" key="5">
    <source>
        <dbReference type="EMBL" id="KAF3332721.1"/>
    </source>
</evidence>
<organism evidence="5 6">
    <name type="scientific">Carex littledalei</name>
    <dbReference type="NCBI Taxonomy" id="544730"/>
    <lineage>
        <taxon>Eukaryota</taxon>
        <taxon>Viridiplantae</taxon>
        <taxon>Streptophyta</taxon>
        <taxon>Embryophyta</taxon>
        <taxon>Tracheophyta</taxon>
        <taxon>Spermatophyta</taxon>
        <taxon>Magnoliopsida</taxon>
        <taxon>Liliopsida</taxon>
        <taxon>Poales</taxon>
        <taxon>Cyperaceae</taxon>
        <taxon>Cyperoideae</taxon>
        <taxon>Cariceae</taxon>
        <taxon>Carex</taxon>
        <taxon>Carex subgen. Euthyceras</taxon>
    </lineage>
</organism>
<keyword evidence="5" id="KW-0675">Receptor</keyword>
<feature type="domain" description="Wall-associated receptor kinase galacturonan-binding" evidence="4">
    <location>
        <begin position="36"/>
        <end position="99"/>
    </location>
</feature>
<comment type="caution">
    <text evidence="5">The sequence shown here is derived from an EMBL/GenBank/DDBJ whole genome shotgun (WGS) entry which is preliminary data.</text>
</comment>
<dbReference type="Pfam" id="PF13947">
    <property type="entry name" value="GUB_WAK_bind"/>
    <property type="match status" value="1"/>
</dbReference>
<comment type="subcellular location">
    <subcellularLocation>
        <location evidence="1">Membrane</location>
        <topology evidence="1">Single-pass membrane protein</topology>
    </subcellularLocation>
</comment>
<dbReference type="GO" id="GO:0016301">
    <property type="term" value="F:kinase activity"/>
    <property type="evidence" value="ECO:0007669"/>
    <property type="project" value="UniProtKB-KW"/>
</dbReference>
<feature type="signal peptide" evidence="3">
    <location>
        <begin position="1"/>
        <end position="26"/>
    </location>
</feature>
<evidence type="ECO:0000313" key="6">
    <source>
        <dbReference type="Proteomes" id="UP000623129"/>
    </source>
</evidence>
<name>A0A833RAK8_9POAL</name>
<evidence type="ECO:0000256" key="2">
    <source>
        <dbReference type="ARBA" id="ARBA00022729"/>
    </source>
</evidence>
<protein>
    <submittedName>
        <fullName evidence="5">Wall-associated receptor kinase galacturonan-binding</fullName>
    </submittedName>
</protein>
<dbReference type="InterPro" id="IPR025287">
    <property type="entry name" value="WAK_GUB"/>
</dbReference>
<sequence>MAFPLCLCAISYFLLVLFNGVFQVKGGNNHDKAFFCPPSSCGHLHDIHDPFRFKTDPPLCGLTQFELLCDTNKPYIYWQSGKFYVMSISYQDQVINVIDPALVNGTCNPATSSLGSRLDFHRPLGFCNRLESLNGVSFVSCSSRVAKSRYYAGCRTDNNTSLYVLDVYEQWRFLEPSCRRLSSTYISKYFRNMKSKEEVFDTLRKGFKLCWFKKSSKEEVFHEGPGILLPRGNKVSIARELNFFYLDKK</sequence>
<dbReference type="AlphaFoldDB" id="A0A833RAK8"/>
<gene>
    <name evidence="5" type="ORF">FCM35_KLT02298</name>
</gene>